<dbReference type="SUPFAM" id="SSF103473">
    <property type="entry name" value="MFS general substrate transporter"/>
    <property type="match status" value="1"/>
</dbReference>
<feature type="transmembrane region" description="Helical" evidence="5">
    <location>
        <begin position="437"/>
        <end position="461"/>
    </location>
</feature>
<evidence type="ECO:0000313" key="7">
    <source>
        <dbReference type="EMBL" id="THU91416.1"/>
    </source>
</evidence>
<reference evidence="7 8" key="1">
    <citation type="journal article" date="2019" name="Nat. Ecol. Evol.">
        <title>Megaphylogeny resolves global patterns of mushroom evolution.</title>
        <authorList>
            <person name="Varga T."/>
            <person name="Krizsan K."/>
            <person name="Foldi C."/>
            <person name="Dima B."/>
            <person name="Sanchez-Garcia M."/>
            <person name="Sanchez-Ramirez S."/>
            <person name="Szollosi G.J."/>
            <person name="Szarkandi J.G."/>
            <person name="Papp V."/>
            <person name="Albert L."/>
            <person name="Andreopoulos W."/>
            <person name="Angelini C."/>
            <person name="Antonin V."/>
            <person name="Barry K.W."/>
            <person name="Bougher N.L."/>
            <person name="Buchanan P."/>
            <person name="Buyck B."/>
            <person name="Bense V."/>
            <person name="Catcheside P."/>
            <person name="Chovatia M."/>
            <person name="Cooper J."/>
            <person name="Damon W."/>
            <person name="Desjardin D."/>
            <person name="Finy P."/>
            <person name="Geml J."/>
            <person name="Haridas S."/>
            <person name="Hughes K."/>
            <person name="Justo A."/>
            <person name="Karasinski D."/>
            <person name="Kautmanova I."/>
            <person name="Kiss B."/>
            <person name="Kocsube S."/>
            <person name="Kotiranta H."/>
            <person name="LaButti K.M."/>
            <person name="Lechner B.E."/>
            <person name="Liimatainen K."/>
            <person name="Lipzen A."/>
            <person name="Lukacs Z."/>
            <person name="Mihaltcheva S."/>
            <person name="Morgado L.N."/>
            <person name="Niskanen T."/>
            <person name="Noordeloos M.E."/>
            <person name="Ohm R.A."/>
            <person name="Ortiz-Santana B."/>
            <person name="Ovrebo C."/>
            <person name="Racz N."/>
            <person name="Riley R."/>
            <person name="Savchenko A."/>
            <person name="Shiryaev A."/>
            <person name="Soop K."/>
            <person name="Spirin V."/>
            <person name="Szebenyi C."/>
            <person name="Tomsovsky M."/>
            <person name="Tulloss R.E."/>
            <person name="Uehling J."/>
            <person name="Grigoriev I.V."/>
            <person name="Vagvolgyi C."/>
            <person name="Papp T."/>
            <person name="Martin F.M."/>
            <person name="Miettinen O."/>
            <person name="Hibbett D.S."/>
            <person name="Nagy L.G."/>
        </authorList>
    </citation>
    <scope>NUCLEOTIDE SEQUENCE [LARGE SCALE GENOMIC DNA]</scope>
    <source>
        <strain evidence="7 8">CBS 962.96</strain>
    </source>
</reference>
<gene>
    <name evidence="7" type="ORF">K435DRAFT_968183</name>
</gene>
<feature type="domain" description="Major facilitator superfamily (MFS) profile" evidence="6">
    <location>
        <begin position="95"/>
        <end position="532"/>
    </location>
</feature>
<feature type="transmembrane region" description="Helical" evidence="5">
    <location>
        <begin position="371"/>
        <end position="389"/>
    </location>
</feature>
<evidence type="ECO:0000256" key="5">
    <source>
        <dbReference type="SAM" id="Phobius"/>
    </source>
</evidence>
<feature type="transmembrane region" description="Helical" evidence="5">
    <location>
        <begin position="473"/>
        <end position="493"/>
    </location>
</feature>
<feature type="transmembrane region" description="Helical" evidence="5">
    <location>
        <begin position="220"/>
        <end position="244"/>
    </location>
</feature>
<feature type="transmembrane region" description="Helical" evidence="5">
    <location>
        <begin position="328"/>
        <end position="351"/>
    </location>
</feature>
<dbReference type="PANTHER" id="PTHR23502">
    <property type="entry name" value="MAJOR FACILITATOR SUPERFAMILY"/>
    <property type="match status" value="1"/>
</dbReference>
<evidence type="ECO:0000256" key="4">
    <source>
        <dbReference type="ARBA" id="ARBA00023136"/>
    </source>
</evidence>
<dbReference type="GO" id="GO:0022857">
    <property type="term" value="F:transmembrane transporter activity"/>
    <property type="evidence" value="ECO:0007669"/>
    <property type="project" value="InterPro"/>
</dbReference>
<dbReference type="InterPro" id="IPR036259">
    <property type="entry name" value="MFS_trans_sf"/>
</dbReference>
<feature type="transmembrane region" description="Helical" evidence="5">
    <location>
        <begin position="94"/>
        <end position="118"/>
    </location>
</feature>
<dbReference type="AlphaFoldDB" id="A0A4S8LPT2"/>
<dbReference type="InterPro" id="IPR020846">
    <property type="entry name" value="MFS_dom"/>
</dbReference>
<dbReference type="OrthoDB" id="2533084at2759"/>
<accession>A0A4S8LPT2</accession>
<feature type="transmembrane region" description="Helical" evidence="5">
    <location>
        <begin position="187"/>
        <end position="208"/>
    </location>
</feature>
<dbReference type="InterPro" id="IPR011701">
    <property type="entry name" value="MFS"/>
</dbReference>
<evidence type="ECO:0000256" key="3">
    <source>
        <dbReference type="ARBA" id="ARBA00022989"/>
    </source>
</evidence>
<evidence type="ECO:0000259" key="6">
    <source>
        <dbReference type="PROSITE" id="PS50850"/>
    </source>
</evidence>
<evidence type="ECO:0000256" key="1">
    <source>
        <dbReference type="ARBA" id="ARBA00004141"/>
    </source>
</evidence>
<feature type="transmembrane region" description="Helical" evidence="5">
    <location>
        <begin position="505"/>
        <end position="523"/>
    </location>
</feature>
<dbReference type="Pfam" id="PF07690">
    <property type="entry name" value="MFS_1"/>
    <property type="match status" value="1"/>
</dbReference>
<dbReference type="Proteomes" id="UP000297245">
    <property type="component" value="Unassembled WGS sequence"/>
</dbReference>
<keyword evidence="4 5" id="KW-0472">Membrane</keyword>
<dbReference type="Gene3D" id="1.20.1250.20">
    <property type="entry name" value="MFS general substrate transporter like domains"/>
    <property type="match status" value="1"/>
</dbReference>
<sequence>MASSADQDSKGSTTSKIEETLTEKNAQYTNADLLTFHERFKGRVILDPEEAAIEFGEGFAARLKTTDDGKTILWPQPTEDPLDPQNWSSRKKALHVFIITLATLVPDFDSAIGIASVFELAKQYNTSTGHINNLTSNWSIFLIGWGGFFDIMLMRRYGRLPVLFWTQLLALIFLIGLTVAPTLPIFAAMRCLTGFFGTCPQITGLFVINDMYPFHLRARMITIWTAAAVMGPHLSPFVFGFLVARQNWRWAFGIGCIYGLIVALLIAFCMEESIYDRKASTHPNYSQGFSARFKALVGITGWQLAGSGPSWKEVFLAPVNLLWRPHLVGIYVLLAMEFGFGIGINITNTIFLQSQPPLGFGFDPTTVSGIYATPVVVVLIGEVMARYLMDWLMSWSLKRSNGVFEVENRLWALYVGVPLNLAGFLILGAALQHHFNVAVVVVGWGIAQISVLIMTVSIYSYANDCFPRRPGEVSAVFNLTRTLGGFSVAYYQVPWSQKVGALQTLGVETGIVCGVFILVVPLLQWKGREIRKRFSLKEPDTENEEGLS</sequence>
<feature type="transmembrane region" description="Helical" evidence="5">
    <location>
        <begin position="410"/>
        <end position="431"/>
    </location>
</feature>
<keyword evidence="3 5" id="KW-1133">Transmembrane helix</keyword>
<evidence type="ECO:0000256" key="2">
    <source>
        <dbReference type="ARBA" id="ARBA00022692"/>
    </source>
</evidence>
<keyword evidence="2 5" id="KW-0812">Transmembrane</keyword>
<proteinExistence type="predicted"/>
<dbReference type="GO" id="GO:0005886">
    <property type="term" value="C:plasma membrane"/>
    <property type="evidence" value="ECO:0007669"/>
    <property type="project" value="TreeGrafter"/>
</dbReference>
<name>A0A4S8LPT2_DENBC</name>
<dbReference type="PANTHER" id="PTHR23502:SF22">
    <property type="entry name" value="MAJOR FACILITATOR SUPERFAMILY (MFS) PROFILE DOMAIN-CONTAINING PROTEIN"/>
    <property type="match status" value="1"/>
</dbReference>
<protein>
    <submittedName>
        <fullName evidence="7">MFS general substrate transporter</fullName>
    </submittedName>
</protein>
<feature type="transmembrane region" description="Helical" evidence="5">
    <location>
        <begin position="138"/>
        <end position="155"/>
    </location>
</feature>
<dbReference type="PROSITE" id="PS50850">
    <property type="entry name" value="MFS"/>
    <property type="match status" value="1"/>
</dbReference>
<dbReference type="EMBL" id="ML179306">
    <property type="protein sequence ID" value="THU91416.1"/>
    <property type="molecule type" value="Genomic_DNA"/>
</dbReference>
<evidence type="ECO:0000313" key="8">
    <source>
        <dbReference type="Proteomes" id="UP000297245"/>
    </source>
</evidence>
<feature type="transmembrane region" description="Helical" evidence="5">
    <location>
        <begin position="162"/>
        <end position="181"/>
    </location>
</feature>
<comment type="subcellular location">
    <subcellularLocation>
        <location evidence="1">Membrane</location>
        <topology evidence="1">Multi-pass membrane protein</topology>
    </subcellularLocation>
</comment>
<organism evidence="7 8">
    <name type="scientific">Dendrothele bispora (strain CBS 962.96)</name>
    <dbReference type="NCBI Taxonomy" id="1314807"/>
    <lineage>
        <taxon>Eukaryota</taxon>
        <taxon>Fungi</taxon>
        <taxon>Dikarya</taxon>
        <taxon>Basidiomycota</taxon>
        <taxon>Agaricomycotina</taxon>
        <taxon>Agaricomycetes</taxon>
        <taxon>Agaricomycetidae</taxon>
        <taxon>Agaricales</taxon>
        <taxon>Agaricales incertae sedis</taxon>
        <taxon>Dendrothele</taxon>
    </lineage>
</organism>
<feature type="transmembrane region" description="Helical" evidence="5">
    <location>
        <begin position="250"/>
        <end position="270"/>
    </location>
</feature>
<keyword evidence="8" id="KW-1185">Reference proteome</keyword>